<sequence>MCLGVTAQTSFIGYPPDGASITPGKKLTVQVVRPNSIEGSIEAGLVIGLFSCFNGPAGCPGPEEVGTVLFNGKFKPTVHTGEQFQIYENFSLTVPSDFPAGAAQLSTNRFHLIGAGPAAVLEQHNITVNVA</sequence>
<evidence type="ECO:0000313" key="2">
    <source>
        <dbReference type="Proteomes" id="UP000724874"/>
    </source>
</evidence>
<dbReference type="OrthoDB" id="2841294at2759"/>
<protein>
    <submittedName>
        <fullName evidence="1">Uncharacterized protein</fullName>
    </submittedName>
</protein>
<organism evidence="1 2">
    <name type="scientific">Gymnopilus junonius</name>
    <name type="common">Spectacular rustgill mushroom</name>
    <name type="synonym">Gymnopilus spectabilis subsp. junonius</name>
    <dbReference type="NCBI Taxonomy" id="109634"/>
    <lineage>
        <taxon>Eukaryota</taxon>
        <taxon>Fungi</taxon>
        <taxon>Dikarya</taxon>
        <taxon>Basidiomycota</taxon>
        <taxon>Agaricomycotina</taxon>
        <taxon>Agaricomycetes</taxon>
        <taxon>Agaricomycetidae</taxon>
        <taxon>Agaricales</taxon>
        <taxon>Agaricineae</taxon>
        <taxon>Hymenogastraceae</taxon>
        <taxon>Gymnopilus</taxon>
    </lineage>
</organism>
<keyword evidence="2" id="KW-1185">Reference proteome</keyword>
<dbReference type="Pfam" id="PF19271">
    <property type="entry name" value="Nis1"/>
    <property type="match status" value="1"/>
</dbReference>
<dbReference type="EMBL" id="JADNYJ010000100">
    <property type="protein sequence ID" value="KAF8885680.1"/>
    <property type="molecule type" value="Genomic_DNA"/>
</dbReference>
<dbReference type="AlphaFoldDB" id="A0A9P5TIR2"/>
<dbReference type="Proteomes" id="UP000724874">
    <property type="component" value="Unassembled WGS sequence"/>
</dbReference>
<evidence type="ECO:0000313" key="1">
    <source>
        <dbReference type="EMBL" id="KAF8885680.1"/>
    </source>
</evidence>
<dbReference type="InterPro" id="IPR045469">
    <property type="entry name" value="Nis1"/>
</dbReference>
<name>A0A9P5TIR2_GYMJU</name>
<accession>A0A9P5TIR2</accession>
<comment type="caution">
    <text evidence="1">The sequence shown here is derived from an EMBL/GenBank/DDBJ whole genome shotgun (WGS) entry which is preliminary data.</text>
</comment>
<reference evidence="1" key="1">
    <citation type="submission" date="2020-11" db="EMBL/GenBank/DDBJ databases">
        <authorList>
            <consortium name="DOE Joint Genome Institute"/>
            <person name="Ahrendt S."/>
            <person name="Riley R."/>
            <person name="Andreopoulos W."/>
            <person name="LaButti K."/>
            <person name="Pangilinan J."/>
            <person name="Ruiz-duenas F.J."/>
            <person name="Barrasa J.M."/>
            <person name="Sanchez-Garcia M."/>
            <person name="Camarero S."/>
            <person name="Miyauchi S."/>
            <person name="Serrano A."/>
            <person name="Linde D."/>
            <person name="Babiker R."/>
            <person name="Drula E."/>
            <person name="Ayuso-Fernandez I."/>
            <person name="Pacheco R."/>
            <person name="Padilla G."/>
            <person name="Ferreira P."/>
            <person name="Barriuso J."/>
            <person name="Kellner H."/>
            <person name="Castanera R."/>
            <person name="Alfaro M."/>
            <person name="Ramirez L."/>
            <person name="Pisabarro A.G."/>
            <person name="Kuo A."/>
            <person name="Tritt A."/>
            <person name="Lipzen A."/>
            <person name="He G."/>
            <person name="Yan M."/>
            <person name="Ng V."/>
            <person name="Cullen D."/>
            <person name="Martin F."/>
            <person name="Rosso M.-N."/>
            <person name="Henrissat B."/>
            <person name="Hibbett D."/>
            <person name="Martinez A.T."/>
            <person name="Grigoriev I.V."/>
        </authorList>
    </citation>
    <scope>NUCLEOTIDE SEQUENCE</scope>
    <source>
        <strain evidence="1">AH 44721</strain>
    </source>
</reference>
<gene>
    <name evidence="1" type="ORF">CPB84DRAFT_1788131</name>
</gene>
<proteinExistence type="predicted"/>